<dbReference type="RefSeq" id="WP_151159095.1">
    <property type="nucleotide sequence ID" value="NZ_JACHIL010000002.1"/>
</dbReference>
<dbReference type="EMBL" id="JACHIL010000002">
    <property type="protein sequence ID" value="MBB5091074.1"/>
    <property type="molecule type" value="Genomic_DNA"/>
</dbReference>
<evidence type="ECO:0000256" key="1">
    <source>
        <dbReference type="SAM" id="SignalP"/>
    </source>
</evidence>
<evidence type="ECO:0000313" key="4">
    <source>
        <dbReference type="Proteomes" id="UP000531231"/>
    </source>
</evidence>
<organism evidence="3 4">
    <name type="scientific">Pseudochrobactrum saccharolyticum</name>
    <dbReference type="NCBI Taxonomy" id="354352"/>
    <lineage>
        <taxon>Bacteria</taxon>
        <taxon>Pseudomonadati</taxon>
        <taxon>Pseudomonadota</taxon>
        <taxon>Alphaproteobacteria</taxon>
        <taxon>Hyphomicrobiales</taxon>
        <taxon>Brucellaceae</taxon>
        <taxon>Pseudochrobactrum</taxon>
    </lineage>
</organism>
<dbReference type="SUPFAM" id="SSF54909">
    <property type="entry name" value="Dimeric alpha+beta barrel"/>
    <property type="match status" value="1"/>
</dbReference>
<reference evidence="3 4" key="1">
    <citation type="submission" date="2020-08" db="EMBL/GenBank/DDBJ databases">
        <title>Genomic Encyclopedia of Type Strains, Phase IV (KMG-IV): sequencing the most valuable type-strain genomes for metagenomic binning, comparative biology and taxonomic classification.</title>
        <authorList>
            <person name="Goeker M."/>
        </authorList>
    </citation>
    <scope>NUCLEOTIDE SEQUENCE [LARGE SCALE GENOMIC DNA]</scope>
    <source>
        <strain evidence="3 4">DSM 25620</strain>
    </source>
</reference>
<dbReference type="PROSITE" id="PS51502">
    <property type="entry name" value="S_R_A_B_BARREL"/>
    <property type="match status" value="1"/>
</dbReference>
<evidence type="ECO:0000259" key="2">
    <source>
        <dbReference type="PROSITE" id="PS51502"/>
    </source>
</evidence>
<dbReference type="Gene3D" id="3.30.70.100">
    <property type="match status" value="1"/>
</dbReference>
<proteinExistence type="predicted"/>
<dbReference type="InterPro" id="IPR013097">
    <property type="entry name" value="Dabb"/>
</dbReference>
<feature type="domain" description="Stress-response A/B barrel" evidence="2">
    <location>
        <begin position="52"/>
        <end position="163"/>
    </location>
</feature>
<keyword evidence="1" id="KW-0732">Signal</keyword>
<accession>A0A7W8AJM7</accession>
<comment type="caution">
    <text evidence="3">The sequence shown here is derived from an EMBL/GenBank/DDBJ whole genome shotgun (WGS) entry which is preliminary data.</text>
</comment>
<feature type="chain" id="PRO_5031557541" description="Stress-response A/B barrel domain-containing protein" evidence="1">
    <location>
        <begin position="21"/>
        <end position="167"/>
    </location>
</feature>
<dbReference type="Pfam" id="PF07876">
    <property type="entry name" value="Dabb"/>
    <property type="match status" value="1"/>
</dbReference>
<dbReference type="Proteomes" id="UP000531231">
    <property type="component" value="Unassembled WGS sequence"/>
</dbReference>
<keyword evidence="4" id="KW-1185">Reference proteome</keyword>
<sequence length="167" mass="19198">MHQFIKATALLLFLTPSAQAQSIWHGNHIPVTFQQDEKPEIFTAPDYKPGVIRHIVLFRYRPDVSDAQRMAVLLRFRNMKHTAKRNGEPYIVSIHAGRQNSFENLGQGFDQAFIVKFRSEGDRNYYVGTPAVIDPAFYDPEHQKFKEFVAPLLADRGSLVFDFVSDK</sequence>
<protein>
    <recommendedName>
        <fullName evidence="2">Stress-response A/B barrel domain-containing protein</fullName>
    </recommendedName>
</protein>
<feature type="signal peptide" evidence="1">
    <location>
        <begin position="1"/>
        <end position="20"/>
    </location>
</feature>
<dbReference type="AlphaFoldDB" id="A0A7W8AJM7"/>
<evidence type="ECO:0000313" key="3">
    <source>
        <dbReference type="EMBL" id="MBB5091074.1"/>
    </source>
</evidence>
<name>A0A7W8AJM7_9HYPH</name>
<dbReference type="InterPro" id="IPR011008">
    <property type="entry name" value="Dimeric_a/b-barrel"/>
</dbReference>
<gene>
    <name evidence="3" type="ORF">HNQ68_001598</name>
</gene>
<dbReference type="SMART" id="SM00886">
    <property type="entry name" value="Dabb"/>
    <property type="match status" value="1"/>
</dbReference>